<dbReference type="Gene3D" id="2.40.50.100">
    <property type="match status" value="1"/>
</dbReference>
<dbReference type="AlphaFoldDB" id="A0A7V4TZR4"/>
<dbReference type="PANTHER" id="PTHR30469">
    <property type="entry name" value="MULTIDRUG RESISTANCE PROTEIN MDTA"/>
    <property type="match status" value="1"/>
</dbReference>
<dbReference type="GO" id="GO:1990281">
    <property type="term" value="C:efflux pump complex"/>
    <property type="evidence" value="ECO:0007669"/>
    <property type="project" value="TreeGrafter"/>
</dbReference>
<dbReference type="EMBL" id="DRQG01000036">
    <property type="protein sequence ID" value="HGY54958.1"/>
    <property type="molecule type" value="Genomic_DNA"/>
</dbReference>
<sequence length="345" mass="38428">MVSVLKTKTHIFILLITIILLSACTETKQQTEQEIIPVRTIRVQTHDIVRTLEFTGTIQPWKKTNLGAQMPGTIRRIFVEPGDRVQKDDLLVQMDDAQLTQARVRYELAKLDYDRMKPLLEEGSIAPSQFDKIKGAYDAAKAGYELTLENTRIRAPFSGIISTKWMDEGEVFTLMPGPAGSPTILTLIQTDRVKIRVNIPESELTHIRNGLTALVTVDILPGKTYKGVISRIDPAIDPASRTFQAEIKLNNASGELRAGMFARAAVQTGNVQVVVVPRSVLIRQTGTNKFYGFVINQNTAERRRITPGQHIDDLIEIKDGLQAGEVVVIEGQYLLKNGTKVQIID</sequence>
<feature type="domain" description="CusB-like beta-barrel" evidence="3">
    <location>
        <begin position="195"/>
        <end position="268"/>
    </location>
</feature>
<dbReference type="Pfam" id="PF25989">
    <property type="entry name" value="YknX_C"/>
    <property type="match status" value="1"/>
</dbReference>
<comment type="similarity">
    <text evidence="1">Belongs to the membrane fusion protein (MFP) (TC 8.A.1) family.</text>
</comment>
<protein>
    <submittedName>
        <fullName evidence="5">Efflux RND transporter periplasmic adaptor subunit</fullName>
    </submittedName>
</protein>
<dbReference type="Pfam" id="PF25917">
    <property type="entry name" value="BSH_RND"/>
    <property type="match status" value="1"/>
</dbReference>
<name>A0A7V4TZR4_CALAY</name>
<dbReference type="Pfam" id="PF25954">
    <property type="entry name" value="Beta-barrel_RND_2"/>
    <property type="match status" value="1"/>
</dbReference>
<dbReference type="PROSITE" id="PS51257">
    <property type="entry name" value="PROKAR_LIPOPROTEIN"/>
    <property type="match status" value="1"/>
</dbReference>
<dbReference type="InterPro" id="IPR058792">
    <property type="entry name" value="Beta-barrel_RND_2"/>
</dbReference>
<organism evidence="5">
    <name type="scientific">Caldithrix abyssi</name>
    <dbReference type="NCBI Taxonomy" id="187145"/>
    <lineage>
        <taxon>Bacteria</taxon>
        <taxon>Pseudomonadati</taxon>
        <taxon>Calditrichota</taxon>
        <taxon>Calditrichia</taxon>
        <taxon>Calditrichales</taxon>
        <taxon>Calditrichaceae</taxon>
        <taxon>Caldithrix</taxon>
    </lineage>
</organism>
<evidence type="ECO:0000313" key="5">
    <source>
        <dbReference type="EMBL" id="HGY54958.1"/>
    </source>
</evidence>
<dbReference type="Gene3D" id="2.40.30.170">
    <property type="match status" value="1"/>
</dbReference>
<dbReference type="Gene3D" id="2.40.420.20">
    <property type="match status" value="1"/>
</dbReference>
<gene>
    <name evidence="5" type="ORF">ENK44_04610</name>
</gene>
<evidence type="ECO:0000256" key="1">
    <source>
        <dbReference type="ARBA" id="ARBA00009477"/>
    </source>
</evidence>
<feature type="domain" description="Multidrug resistance protein MdtA-like barrel-sandwich hybrid" evidence="2">
    <location>
        <begin position="64"/>
        <end position="171"/>
    </location>
</feature>
<dbReference type="InterPro" id="IPR006143">
    <property type="entry name" value="RND_pump_MFP"/>
</dbReference>
<dbReference type="InterPro" id="IPR058625">
    <property type="entry name" value="MdtA-like_BSH"/>
</dbReference>
<dbReference type="InterPro" id="IPR058637">
    <property type="entry name" value="YknX-like_C"/>
</dbReference>
<proteinExistence type="inferred from homology"/>
<evidence type="ECO:0000259" key="3">
    <source>
        <dbReference type="Pfam" id="PF25954"/>
    </source>
</evidence>
<evidence type="ECO:0000259" key="4">
    <source>
        <dbReference type="Pfam" id="PF25989"/>
    </source>
</evidence>
<accession>A0A7V4TZR4</accession>
<feature type="domain" description="YknX-like C-terminal permuted SH3-like" evidence="4">
    <location>
        <begin position="274"/>
        <end position="343"/>
    </location>
</feature>
<dbReference type="SUPFAM" id="SSF111369">
    <property type="entry name" value="HlyD-like secretion proteins"/>
    <property type="match status" value="1"/>
</dbReference>
<dbReference type="FunFam" id="2.40.30.170:FF:000010">
    <property type="entry name" value="Efflux RND transporter periplasmic adaptor subunit"/>
    <property type="match status" value="1"/>
</dbReference>
<dbReference type="GO" id="GO:0015562">
    <property type="term" value="F:efflux transmembrane transporter activity"/>
    <property type="evidence" value="ECO:0007669"/>
    <property type="project" value="TreeGrafter"/>
</dbReference>
<dbReference type="NCBIfam" id="TIGR01730">
    <property type="entry name" value="RND_mfp"/>
    <property type="match status" value="1"/>
</dbReference>
<dbReference type="Gene3D" id="1.10.287.470">
    <property type="entry name" value="Helix hairpin bin"/>
    <property type="match status" value="1"/>
</dbReference>
<reference evidence="5" key="1">
    <citation type="journal article" date="2020" name="mSystems">
        <title>Genome- and Community-Level Interaction Insights into Carbon Utilization and Element Cycling Functions of Hydrothermarchaeota in Hydrothermal Sediment.</title>
        <authorList>
            <person name="Zhou Z."/>
            <person name="Liu Y."/>
            <person name="Xu W."/>
            <person name="Pan J."/>
            <person name="Luo Z.H."/>
            <person name="Li M."/>
        </authorList>
    </citation>
    <scope>NUCLEOTIDE SEQUENCE [LARGE SCALE GENOMIC DNA]</scope>
    <source>
        <strain evidence="5">HyVt-577</strain>
    </source>
</reference>
<dbReference type="Proteomes" id="UP000885779">
    <property type="component" value="Unassembled WGS sequence"/>
</dbReference>
<comment type="caution">
    <text evidence="5">The sequence shown here is derived from an EMBL/GenBank/DDBJ whole genome shotgun (WGS) entry which is preliminary data.</text>
</comment>
<evidence type="ECO:0000259" key="2">
    <source>
        <dbReference type="Pfam" id="PF25917"/>
    </source>
</evidence>